<dbReference type="EMBL" id="MAYW01000093">
    <property type="protein sequence ID" value="ODS31807.1"/>
    <property type="molecule type" value="Genomic_DNA"/>
</dbReference>
<reference evidence="2 3" key="1">
    <citation type="submission" date="2016-07" db="EMBL/GenBank/DDBJ databases">
        <title>Draft genome of Scalindua rubra, obtained from a brine-seawater interface in the Red Sea, sheds light on salt adaptation in anammox bacteria.</title>
        <authorList>
            <person name="Speth D.R."/>
            <person name="Lagkouvardos I."/>
            <person name="Wang Y."/>
            <person name="Qian P.-Y."/>
            <person name="Dutilh B.E."/>
            <person name="Jetten M.S."/>
        </authorList>
    </citation>
    <scope>NUCLEOTIDE SEQUENCE [LARGE SCALE GENOMIC DNA]</scope>
    <source>
        <strain evidence="2">BSI-1</strain>
    </source>
</reference>
<evidence type="ECO:0000313" key="3">
    <source>
        <dbReference type="Proteomes" id="UP000094056"/>
    </source>
</evidence>
<dbReference type="Proteomes" id="UP000094056">
    <property type="component" value="Unassembled WGS sequence"/>
</dbReference>
<evidence type="ECO:0000256" key="1">
    <source>
        <dbReference type="SAM" id="Coils"/>
    </source>
</evidence>
<sequence length="179" mass="20874">MLVEACPLERHEQAGNRDNTISRILIMSHWNYRVIEKYHKETDTSTYHIHEVYYADNGIIEGWSESAVEPMGETVDELREDIRFFMKAFQKPVLKEETKNGESVLVPQNNTQKINDGHYFELMDRAGVAVDYIYQFLGCHPIIIKDSNLREIYERAEKALAELYQEAGQLEFEQANKKG</sequence>
<protein>
    <submittedName>
        <fullName evidence="2">Uncharacterized protein</fullName>
    </submittedName>
</protein>
<keyword evidence="1" id="KW-0175">Coiled coil</keyword>
<name>A0A1E3X850_9BACT</name>
<evidence type="ECO:0000313" key="2">
    <source>
        <dbReference type="EMBL" id="ODS31807.1"/>
    </source>
</evidence>
<organism evidence="2 3">
    <name type="scientific">Candidatus Scalindua rubra</name>
    <dbReference type="NCBI Taxonomy" id="1872076"/>
    <lineage>
        <taxon>Bacteria</taxon>
        <taxon>Pseudomonadati</taxon>
        <taxon>Planctomycetota</taxon>
        <taxon>Candidatus Brocadiia</taxon>
        <taxon>Candidatus Brocadiales</taxon>
        <taxon>Candidatus Scalinduaceae</taxon>
        <taxon>Candidatus Scalindua</taxon>
    </lineage>
</organism>
<accession>A0A1E3X850</accession>
<dbReference type="AlphaFoldDB" id="A0A1E3X850"/>
<feature type="coiled-coil region" evidence="1">
    <location>
        <begin position="146"/>
        <end position="173"/>
    </location>
</feature>
<proteinExistence type="predicted"/>
<gene>
    <name evidence="2" type="ORF">SCARUB_03055</name>
</gene>
<comment type="caution">
    <text evidence="2">The sequence shown here is derived from an EMBL/GenBank/DDBJ whole genome shotgun (WGS) entry which is preliminary data.</text>
</comment>